<feature type="compositionally biased region" description="Polar residues" evidence="1">
    <location>
        <begin position="511"/>
        <end position="527"/>
    </location>
</feature>
<feature type="region of interest" description="Disordered" evidence="1">
    <location>
        <begin position="416"/>
        <end position="579"/>
    </location>
</feature>
<proteinExistence type="predicted"/>
<organism evidence="2 3">
    <name type="scientific">Marasmius tenuissimus</name>
    <dbReference type="NCBI Taxonomy" id="585030"/>
    <lineage>
        <taxon>Eukaryota</taxon>
        <taxon>Fungi</taxon>
        <taxon>Dikarya</taxon>
        <taxon>Basidiomycota</taxon>
        <taxon>Agaricomycotina</taxon>
        <taxon>Agaricomycetes</taxon>
        <taxon>Agaricomycetidae</taxon>
        <taxon>Agaricales</taxon>
        <taxon>Marasmiineae</taxon>
        <taxon>Marasmiaceae</taxon>
        <taxon>Marasmius</taxon>
    </lineage>
</organism>
<dbReference type="EMBL" id="JBBXMP010000211">
    <property type="protein sequence ID" value="KAL0059710.1"/>
    <property type="molecule type" value="Genomic_DNA"/>
</dbReference>
<feature type="compositionally biased region" description="Acidic residues" evidence="1">
    <location>
        <begin position="436"/>
        <end position="445"/>
    </location>
</feature>
<feature type="compositionally biased region" description="Acidic residues" evidence="1">
    <location>
        <begin position="486"/>
        <end position="501"/>
    </location>
</feature>
<accession>A0ABR2ZEE7</accession>
<feature type="compositionally biased region" description="Polar residues" evidence="1">
    <location>
        <begin position="24"/>
        <end position="33"/>
    </location>
</feature>
<dbReference type="Proteomes" id="UP001437256">
    <property type="component" value="Unassembled WGS sequence"/>
</dbReference>
<evidence type="ECO:0000313" key="2">
    <source>
        <dbReference type="EMBL" id="KAL0059710.1"/>
    </source>
</evidence>
<feature type="region of interest" description="Disordered" evidence="1">
    <location>
        <begin position="24"/>
        <end position="51"/>
    </location>
</feature>
<reference evidence="2 3" key="1">
    <citation type="submission" date="2024-05" db="EMBL/GenBank/DDBJ databases">
        <title>A draft genome resource for the thread blight pathogen Marasmius tenuissimus strain MS-2.</title>
        <authorList>
            <person name="Yulfo-Soto G.E."/>
            <person name="Baruah I.K."/>
            <person name="Amoako-Attah I."/>
            <person name="Bukari Y."/>
            <person name="Meinhardt L.W."/>
            <person name="Bailey B.A."/>
            <person name="Cohen S.P."/>
        </authorList>
    </citation>
    <scope>NUCLEOTIDE SEQUENCE [LARGE SCALE GENOMIC DNA]</scope>
    <source>
        <strain evidence="2 3">MS-2</strain>
    </source>
</reference>
<name>A0ABR2ZEE7_9AGAR</name>
<comment type="caution">
    <text evidence="2">The sequence shown here is derived from an EMBL/GenBank/DDBJ whole genome shotgun (WGS) entry which is preliminary data.</text>
</comment>
<sequence length="618" mass="69625">MTNPELSGLQPSLASSHLTTNHYLFNPNMSSDTDAPIPPPQYRRKMKSSPSGVSLWNAKQQRWLENQHEEFEKIIVAHDLEFKTGREEDPLAYRQWVSQAVDTALQQPEFASLDQVERSEAEWRKSITDYFKNTRNRKIVPRYEKIAKREALARKHAARNAKLDNGEPRLSVSQALQSLARFRLLTPREVFKQENSQGIKDEIDRLASPSLKNNAGLHQKAWSNMWKAVEDKTQYETRDIPPEDVYDLEFSSRDKSELAKKFLKHDTTGFKGQLHEKWDNWCEATIAHNNRRSDLVPEPDPRLAENDAKVPILSGVFTDTLSPADMRVILESFFSCLWYKAWKTGVVPWQQIFGFPSVYYDHAKFPFPVRLNSPRALNNAEVVAVIEFLRNLSKDDPFVFNEGSLVSVEDLTEHGAVADPSAGDSMEQGELRREPEDAEMEDDFDNQATSQTAVSPREDAAQLARSETETDGEEATLDGSAVEDVPQQEDTFDDEDEDDEDISRHKDSGYESGNYTDQVPDQDSLYSVENDSALSESDDESDEPDEPIAQPPSPPHKAPKKPADLKRSPIKTKSPGTLGVGLKHREWVGAAGVQVEAPAAADAEMELVEVEAEAEAEA</sequence>
<gene>
    <name evidence="2" type="ORF">AAF712_013545</name>
</gene>
<evidence type="ECO:0000256" key="1">
    <source>
        <dbReference type="SAM" id="MobiDB-lite"/>
    </source>
</evidence>
<keyword evidence="3" id="KW-1185">Reference proteome</keyword>
<protein>
    <submittedName>
        <fullName evidence="2">Uncharacterized protein</fullName>
    </submittedName>
</protein>
<evidence type="ECO:0000313" key="3">
    <source>
        <dbReference type="Proteomes" id="UP001437256"/>
    </source>
</evidence>
<feature type="compositionally biased region" description="Acidic residues" evidence="1">
    <location>
        <begin position="536"/>
        <end position="546"/>
    </location>
</feature>